<feature type="region of interest" description="Disordered" evidence="1">
    <location>
        <begin position="190"/>
        <end position="209"/>
    </location>
</feature>
<dbReference type="AlphaFoldDB" id="A0A180G5R8"/>
<gene>
    <name evidence="2" type="ORF">PTTG_29274</name>
</gene>
<accession>A0A180G5R8</accession>
<feature type="region of interest" description="Disordered" evidence="1">
    <location>
        <begin position="1"/>
        <end position="53"/>
    </location>
</feature>
<dbReference type="VEuPathDB" id="FungiDB:PTTG_29274"/>
<reference evidence="3" key="4">
    <citation type="submission" date="2025-05" db="UniProtKB">
        <authorList>
            <consortium name="EnsemblFungi"/>
        </authorList>
    </citation>
    <scope>IDENTIFICATION</scope>
    <source>
        <strain evidence="3">isolate 1-1 / race 1 (BBBD)</strain>
    </source>
</reference>
<dbReference type="Proteomes" id="UP000005240">
    <property type="component" value="Unassembled WGS sequence"/>
</dbReference>
<evidence type="ECO:0000313" key="4">
    <source>
        <dbReference type="Proteomes" id="UP000005240"/>
    </source>
</evidence>
<evidence type="ECO:0000313" key="3">
    <source>
        <dbReference type="EnsemblFungi" id="PTTG_29274-t43_1-p1"/>
    </source>
</evidence>
<reference evidence="3 4" key="3">
    <citation type="journal article" date="2017" name="G3 (Bethesda)">
        <title>Comparative analysis highlights variable genome content of wheat rusts and divergence of the mating loci.</title>
        <authorList>
            <person name="Cuomo C.A."/>
            <person name="Bakkeren G."/>
            <person name="Khalil H.B."/>
            <person name="Panwar V."/>
            <person name="Joly D."/>
            <person name="Linning R."/>
            <person name="Sakthikumar S."/>
            <person name="Song X."/>
            <person name="Adiconis X."/>
            <person name="Fan L."/>
            <person name="Goldberg J.M."/>
            <person name="Levin J.Z."/>
            <person name="Young S."/>
            <person name="Zeng Q."/>
            <person name="Anikster Y."/>
            <person name="Bruce M."/>
            <person name="Wang M."/>
            <person name="Yin C."/>
            <person name="McCallum B."/>
            <person name="Szabo L.J."/>
            <person name="Hulbert S."/>
            <person name="Chen X."/>
            <person name="Fellers J.P."/>
        </authorList>
    </citation>
    <scope>NUCLEOTIDE SEQUENCE</scope>
    <source>
        <strain evidence="4">Isolate 1-1 / race 1 (BBBD)</strain>
        <strain evidence="3">isolate 1-1 / race 1 (BBBD)</strain>
    </source>
</reference>
<organism evidence="2">
    <name type="scientific">Puccinia triticina (isolate 1-1 / race 1 (BBBD))</name>
    <name type="common">Brown leaf rust fungus</name>
    <dbReference type="NCBI Taxonomy" id="630390"/>
    <lineage>
        <taxon>Eukaryota</taxon>
        <taxon>Fungi</taxon>
        <taxon>Dikarya</taxon>
        <taxon>Basidiomycota</taxon>
        <taxon>Pucciniomycotina</taxon>
        <taxon>Pucciniomycetes</taxon>
        <taxon>Pucciniales</taxon>
        <taxon>Pucciniaceae</taxon>
        <taxon>Puccinia</taxon>
    </lineage>
</organism>
<dbReference type="EMBL" id="ADAS02000279">
    <property type="protein sequence ID" value="OAV87799.1"/>
    <property type="molecule type" value="Genomic_DNA"/>
</dbReference>
<dbReference type="EnsemblFungi" id="PTTG_29274-t43_1">
    <property type="protein sequence ID" value="PTTG_29274-t43_1-p1"/>
    <property type="gene ID" value="PTTG_29274"/>
</dbReference>
<evidence type="ECO:0000256" key="1">
    <source>
        <dbReference type="SAM" id="MobiDB-lite"/>
    </source>
</evidence>
<name>A0A180G5R8_PUCT1</name>
<keyword evidence="4" id="KW-1185">Reference proteome</keyword>
<protein>
    <submittedName>
        <fullName evidence="2 3">Uncharacterized protein</fullName>
    </submittedName>
</protein>
<evidence type="ECO:0000313" key="2">
    <source>
        <dbReference type="EMBL" id="OAV87799.1"/>
    </source>
</evidence>
<sequence>MKEGASCWNTGPGPQQPARKLARLNPELDPAGDKAPAEATNATAKTKHKAQANPRTLTLAERLGIQTRHELLNRITEDSDHHKHWSSSSDQKDVEAKLTENGTCANRQNYSGTIPSGQNTITTIICRYHIAQAQTHPHLSVIPHLRPAIRISRPAFRFTVSNSSIGLPREATKGRPRWRTREIRVLAARKKPTQPAARSNAYSPDKDHVNVPKFDRSNFPLWERKIKMHLRPQHLEDYLEEPMSKEPDDDELQGALRTCSILSKAISNAIFTSVINDNNKQDPHAIWTDIKTIYASDSLLSVFQLWNKWLDIQYNRDMNT</sequence>
<reference evidence="2" key="1">
    <citation type="submission" date="2009-11" db="EMBL/GenBank/DDBJ databases">
        <authorList>
            <consortium name="The Broad Institute Genome Sequencing Platform"/>
            <person name="Ward D."/>
            <person name="Feldgarden M."/>
            <person name="Earl A."/>
            <person name="Young S.K."/>
            <person name="Zeng Q."/>
            <person name="Koehrsen M."/>
            <person name="Alvarado L."/>
            <person name="Berlin A."/>
            <person name="Bochicchio J."/>
            <person name="Borenstein D."/>
            <person name="Chapman S.B."/>
            <person name="Chen Z."/>
            <person name="Engels R."/>
            <person name="Freedman E."/>
            <person name="Gellesch M."/>
            <person name="Goldberg J."/>
            <person name="Griggs A."/>
            <person name="Gujja S."/>
            <person name="Heilman E."/>
            <person name="Heiman D."/>
            <person name="Hepburn T."/>
            <person name="Howarth C."/>
            <person name="Jen D."/>
            <person name="Larson L."/>
            <person name="Lewis B."/>
            <person name="Mehta T."/>
            <person name="Park D."/>
            <person name="Pearson M."/>
            <person name="Roberts A."/>
            <person name="Saif S."/>
            <person name="Shea T."/>
            <person name="Shenoy N."/>
            <person name="Sisk P."/>
            <person name="Stolte C."/>
            <person name="Sykes S."/>
            <person name="Thomson T."/>
            <person name="Walk T."/>
            <person name="White J."/>
            <person name="Yandava C."/>
            <person name="Izard J."/>
            <person name="Baranova O.V."/>
            <person name="Blanton J.M."/>
            <person name="Tanner A.C."/>
            <person name="Dewhirst F.E."/>
            <person name="Haas B."/>
            <person name="Nusbaum C."/>
            <person name="Birren B."/>
        </authorList>
    </citation>
    <scope>NUCLEOTIDE SEQUENCE [LARGE SCALE GENOMIC DNA]</scope>
    <source>
        <strain evidence="2">1-1 BBBD Race 1</strain>
    </source>
</reference>
<proteinExistence type="predicted"/>
<reference evidence="2" key="2">
    <citation type="submission" date="2016-05" db="EMBL/GenBank/DDBJ databases">
        <title>Comparative analysis highlights variable genome content of wheat rusts and divergence of the mating loci.</title>
        <authorList>
            <person name="Cuomo C.A."/>
            <person name="Bakkeren G."/>
            <person name="Szabo L."/>
            <person name="Khalil H."/>
            <person name="Joly D."/>
            <person name="Goldberg J."/>
            <person name="Young S."/>
            <person name="Zeng Q."/>
            <person name="Fellers J."/>
        </authorList>
    </citation>
    <scope>NUCLEOTIDE SEQUENCE [LARGE SCALE GENOMIC DNA]</scope>
    <source>
        <strain evidence="2">1-1 BBBD Race 1</strain>
    </source>
</reference>
<dbReference type="OrthoDB" id="2516309at2759"/>